<evidence type="ECO:0000313" key="2">
    <source>
        <dbReference type="EMBL" id="SVB96887.1"/>
    </source>
</evidence>
<keyword evidence="1" id="KW-0812">Transmembrane</keyword>
<organism evidence="2">
    <name type="scientific">marine metagenome</name>
    <dbReference type="NCBI Taxonomy" id="408172"/>
    <lineage>
        <taxon>unclassified sequences</taxon>
        <taxon>metagenomes</taxon>
        <taxon>ecological metagenomes</taxon>
    </lineage>
</organism>
<dbReference type="AlphaFoldDB" id="A0A382ICB4"/>
<accession>A0A382ICB4</accession>
<gene>
    <name evidence="2" type="ORF">METZ01_LOCUS249741</name>
</gene>
<name>A0A382ICB4_9ZZZZ</name>
<dbReference type="EMBL" id="UINC01066313">
    <property type="protein sequence ID" value="SVB96887.1"/>
    <property type="molecule type" value="Genomic_DNA"/>
</dbReference>
<feature type="transmembrane region" description="Helical" evidence="1">
    <location>
        <begin position="45"/>
        <end position="68"/>
    </location>
</feature>
<proteinExistence type="predicted"/>
<reference evidence="2" key="1">
    <citation type="submission" date="2018-05" db="EMBL/GenBank/DDBJ databases">
        <authorList>
            <person name="Lanie J.A."/>
            <person name="Ng W.-L."/>
            <person name="Kazmierczak K.M."/>
            <person name="Andrzejewski T.M."/>
            <person name="Davidsen T.M."/>
            <person name="Wayne K.J."/>
            <person name="Tettelin H."/>
            <person name="Glass J.I."/>
            <person name="Rusch D."/>
            <person name="Podicherti R."/>
            <person name="Tsui H.-C.T."/>
            <person name="Winkler M.E."/>
        </authorList>
    </citation>
    <scope>NUCLEOTIDE SEQUENCE</scope>
</reference>
<feature type="transmembrane region" description="Helical" evidence="1">
    <location>
        <begin position="110"/>
        <end position="127"/>
    </location>
</feature>
<protein>
    <submittedName>
        <fullName evidence="2">Uncharacterized protein</fullName>
    </submittedName>
</protein>
<keyword evidence="1" id="KW-1133">Transmembrane helix</keyword>
<sequence length="134" mass="15470">MLIVMITSLLTPYSVLAQTNTEEKKVDYYYEGQDTAKRDYSGKRAMLVGFASGTFYNIIGWGIGYLIIEGLRVDVPRRYTRDLKSNQRLDFEYGYTDYVKDMRKSNFNRGGLFGTLFSCLVIVYATNQPGLHWE</sequence>
<keyword evidence="1" id="KW-0472">Membrane</keyword>
<evidence type="ECO:0000256" key="1">
    <source>
        <dbReference type="SAM" id="Phobius"/>
    </source>
</evidence>